<evidence type="ECO:0000313" key="2">
    <source>
        <dbReference type="EMBL" id="AAV94431.1"/>
    </source>
</evidence>
<dbReference type="GO" id="GO:0022857">
    <property type="term" value="F:transmembrane transporter activity"/>
    <property type="evidence" value="ECO:0007669"/>
    <property type="project" value="InterPro"/>
</dbReference>
<dbReference type="Gene3D" id="3.40.190.10">
    <property type="entry name" value="Periplasmic binding protein-like II"/>
    <property type="match status" value="1"/>
</dbReference>
<proteinExistence type="predicted"/>
<dbReference type="eggNOG" id="COG2113">
    <property type="taxonomic scope" value="Bacteria"/>
</dbReference>
<dbReference type="EMBL" id="CP000031">
    <property type="protein sequence ID" value="AAV94431.1"/>
    <property type="molecule type" value="Genomic_DNA"/>
</dbReference>
<dbReference type="HOGENOM" id="CLU_072064_0_0_5"/>
<sequence>MTVLRNRRIVHPIGSTGRTEMKRVGLGLALVALAGGVNAAEMGASDEPIKLAINEWTGQHVTTHVAGEMLRAAGYKVEYVTAGMMNQFQALADGDIHATLEIWSSNVSDEYAKKVAEGTVTEIGDLGLNAREGIAYPAHVADLCPGLPAWEALKDCAQVFASAETLPMGRLVDYPADWGTPGADRMTGLDLPIKAVPAGSEGALIAELRASTERKSPLLITFWQPHWAMSAYDVKFIDLPPGEEACFNDASWGPNPNAVNDCDFSPSRIFKASWSGFAEKWPAAHEILSNYQLSVEAQQPMMGAIDVDGGKVEEVVAAWMTENEGSWRPVVDAATK</sequence>
<reference evidence="2 3" key="1">
    <citation type="journal article" date="2004" name="Nature">
        <title>Genome sequence of Silicibacter pomeroyi reveals adaptations to the marine environment.</title>
        <authorList>
            <person name="Moran M.A."/>
            <person name="Buchan A."/>
            <person name="Gonzalez J.M."/>
            <person name="Heidelberg J.F."/>
            <person name="Whitman W.B."/>
            <person name="Kiene R.P."/>
            <person name="Henriksen J.R."/>
            <person name="King G.M."/>
            <person name="Belas R."/>
            <person name="Fuqua C."/>
            <person name="Brinkac L."/>
            <person name="Lewis M."/>
            <person name="Johri S."/>
            <person name="Weaver B."/>
            <person name="Pai G."/>
            <person name="Eisen J.A."/>
            <person name="Rahe E."/>
            <person name="Sheldon W.M."/>
            <person name="Ye W."/>
            <person name="Miller T.R."/>
            <person name="Carlton J."/>
            <person name="Rasko D.A."/>
            <person name="Paulsen I.T."/>
            <person name="Ren Q."/>
            <person name="Daugherty S.C."/>
            <person name="Deboy R.T."/>
            <person name="Dodson R.J."/>
            <person name="Durkin A.S."/>
            <person name="Madupu R."/>
            <person name="Nelson W.C."/>
            <person name="Sullivan S.A."/>
            <person name="Rosovitz M.J."/>
            <person name="Haft D.H."/>
            <person name="Selengut J."/>
            <person name="Ward N."/>
        </authorList>
    </citation>
    <scope>NUCLEOTIDE SEQUENCE [LARGE SCALE GENOMIC DNA]</scope>
    <source>
        <strain evidence="3">ATCC 700808 / DSM 15171 / DSS-3</strain>
    </source>
</reference>
<feature type="domain" description="ABC-type glycine betaine transport system substrate-binding" evidence="1">
    <location>
        <begin position="48"/>
        <end position="322"/>
    </location>
</feature>
<keyword evidence="3" id="KW-1185">Reference proteome</keyword>
<dbReference type="GO" id="GO:0043190">
    <property type="term" value="C:ATP-binding cassette (ABC) transporter complex"/>
    <property type="evidence" value="ECO:0007669"/>
    <property type="project" value="InterPro"/>
</dbReference>
<accession>Q5LUC3</accession>
<dbReference type="KEGG" id="sil:SPO1131"/>
<gene>
    <name evidence="2" type="ordered locus">SPO1131</name>
</gene>
<dbReference type="SUPFAM" id="SSF53850">
    <property type="entry name" value="Periplasmic binding protein-like II"/>
    <property type="match status" value="1"/>
</dbReference>
<dbReference type="AlphaFoldDB" id="Q5LUC3"/>
<dbReference type="PaxDb" id="246200-SPO1131"/>
<dbReference type="Proteomes" id="UP000001023">
    <property type="component" value="Chromosome"/>
</dbReference>
<dbReference type="CDD" id="cd13643">
    <property type="entry name" value="PBP2_BCP_2"/>
    <property type="match status" value="1"/>
</dbReference>
<protein>
    <submittedName>
        <fullName evidence="2">Glycine betaine/proline ABC transporter, periplasmic substrate-binding protein</fullName>
    </submittedName>
</protein>
<organism evidence="2 3">
    <name type="scientific">Ruegeria pomeroyi (strain ATCC 700808 / DSM 15171 / DSS-3)</name>
    <name type="common">Silicibacter pomeroyi</name>
    <dbReference type="NCBI Taxonomy" id="246200"/>
    <lineage>
        <taxon>Bacteria</taxon>
        <taxon>Pseudomonadati</taxon>
        <taxon>Pseudomonadota</taxon>
        <taxon>Alphaproteobacteria</taxon>
        <taxon>Rhodobacterales</taxon>
        <taxon>Roseobacteraceae</taxon>
        <taxon>Ruegeria</taxon>
    </lineage>
</organism>
<evidence type="ECO:0000259" key="1">
    <source>
        <dbReference type="Pfam" id="PF04069"/>
    </source>
</evidence>
<dbReference type="STRING" id="246200.SPO1131"/>
<dbReference type="InterPro" id="IPR007210">
    <property type="entry name" value="ABC_Gly_betaine_transp_sub-bd"/>
</dbReference>
<dbReference type="Pfam" id="PF04069">
    <property type="entry name" value="OpuAC"/>
    <property type="match status" value="1"/>
</dbReference>
<name>Q5LUC3_RUEPO</name>
<reference evidence="2 3" key="2">
    <citation type="journal article" date="2014" name="Stand. Genomic Sci.">
        <title>An updated genome annotation for the model marine bacterium Ruegeria pomeroyi DSS-3.</title>
        <authorList>
            <person name="Rivers A.R."/>
            <person name="Smith C.B."/>
            <person name="Moran M.A."/>
        </authorList>
    </citation>
    <scope>GENOME REANNOTATION</scope>
    <source>
        <strain evidence="3">ATCC 700808 / DSM 15171 / DSS-3</strain>
    </source>
</reference>
<dbReference type="Gene3D" id="3.40.190.100">
    <property type="entry name" value="Glycine betaine-binding periplasmic protein, domain 2"/>
    <property type="match status" value="1"/>
</dbReference>
<evidence type="ECO:0000313" key="3">
    <source>
        <dbReference type="Proteomes" id="UP000001023"/>
    </source>
</evidence>